<evidence type="ECO:0000256" key="1">
    <source>
        <dbReference type="ARBA" id="ARBA00022679"/>
    </source>
</evidence>
<dbReference type="Gene3D" id="3.40.1190.20">
    <property type="match status" value="1"/>
</dbReference>
<comment type="caution">
    <text evidence="4">The sequence shown here is derived from an EMBL/GenBank/DDBJ whole genome shotgun (WGS) entry which is preliminary data.</text>
</comment>
<dbReference type="PANTHER" id="PTHR10584">
    <property type="entry name" value="SUGAR KINASE"/>
    <property type="match status" value="1"/>
</dbReference>
<dbReference type="AlphaFoldDB" id="A0A7X9E769"/>
<evidence type="ECO:0000313" key="4">
    <source>
        <dbReference type="EMBL" id="NMB91784.1"/>
    </source>
</evidence>
<reference evidence="4 5" key="1">
    <citation type="journal article" date="2020" name="Biotechnol. Biofuels">
        <title>New insights from the biogas microbiome by comprehensive genome-resolved metagenomics of nearly 1600 species originating from multiple anaerobic digesters.</title>
        <authorList>
            <person name="Campanaro S."/>
            <person name="Treu L."/>
            <person name="Rodriguez-R L.M."/>
            <person name="Kovalovszki A."/>
            <person name="Ziels R.M."/>
            <person name="Maus I."/>
            <person name="Zhu X."/>
            <person name="Kougias P.G."/>
            <person name="Basile A."/>
            <person name="Luo G."/>
            <person name="Schluter A."/>
            <person name="Konstantinidis K.T."/>
            <person name="Angelidaki I."/>
        </authorList>
    </citation>
    <scope>NUCLEOTIDE SEQUENCE [LARGE SCALE GENOMIC DNA]</scope>
    <source>
        <strain evidence="4">AS27yjCOA_202</strain>
    </source>
</reference>
<gene>
    <name evidence="4" type="ORF">GYA37_02965</name>
</gene>
<organism evidence="4 5">
    <name type="scientific">candidate division WWE3 bacterium</name>
    <dbReference type="NCBI Taxonomy" id="2053526"/>
    <lineage>
        <taxon>Bacteria</taxon>
        <taxon>Katanobacteria</taxon>
    </lineage>
</organism>
<dbReference type="PANTHER" id="PTHR10584:SF166">
    <property type="entry name" value="RIBOKINASE"/>
    <property type="match status" value="1"/>
</dbReference>
<dbReference type="EMBL" id="JAAZNV010000009">
    <property type="protein sequence ID" value="NMB91784.1"/>
    <property type="molecule type" value="Genomic_DNA"/>
</dbReference>
<keyword evidence="2 4" id="KW-0418">Kinase</keyword>
<dbReference type="InterPro" id="IPR029056">
    <property type="entry name" value="Ribokinase-like"/>
</dbReference>
<name>A0A7X9E769_UNCKA</name>
<dbReference type="InterPro" id="IPR002173">
    <property type="entry name" value="Carboh/pur_kinase_PfkB_CS"/>
</dbReference>
<dbReference type="InterPro" id="IPR011611">
    <property type="entry name" value="PfkB_dom"/>
</dbReference>
<dbReference type="PROSITE" id="PS00583">
    <property type="entry name" value="PFKB_KINASES_1"/>
    <property type="match status" value="1"/>
</dbReference>
<dbReference type="Pfam" id="PF00294">
    <property type="entry name" value="PfkB"/>
    <property type="match status" value="1"/>
</dbReference>
<evidence type="ECO:0000256" key="2">
    <source>
        <dbReference type="ARBA" id="ARBA00022777"/>
    </source>
</evidence>
<accession>A0A7X9E769</accession>
<dbReference type="GO" id="GO:0016301">
    <property type="term" value="F:kinase activity"/>
    <property type="evidence" value="ECO:0007669"/>
    <property type="project" value="UniProtKB-KW"/>
</dbReference>
<keyword evidence="1" id="KW-0808">Transferase</keyword>
<evidence type="ECO:0000259" key="3">
    <source>
        <dbReference type="Pfam" id="PF00294"/>
    </source>
</evidence>
<protein>
    <submittedName>
        <fullName evidence="4">Carbohydrate kinase family protein</fullName>
    </submittedName>
</protein>
<proteinExistence type="predicted"/>
<sequence>MIKSIDILTIGDCGIDLTMYISKADEVKISDTEKPEICFIHGSKIPVEQFETSIAGNALNVAVGCNYLGLQASMYSEIGDDPNSQRIINELNIQNIDTSYCVRNPGTPTDVHSIIVYNGERTIFSYHGKRIYQIRNWPKPKLLYYTSIGKGFEPFQKELIKYIKSNIGIGVVFNPGTYQMKSGIETLKQFLEVTDILILNMEETLKITGEKPLAQMHINLHKMGVKMSVITDGDKGVSAFDGENLVSVNSYTDGNQVVDKTGAGDAFSSGFVSAIFHKKALKEALAWGVVNASGEITKESVGTGLYTKEKMEEVVSKLI</sequence>
<feature type="domain" description="Carbohydrate kinase PfkB" evidence="3">
    <location>
        <begin position="38"/>
        <end position="304"/>
    </location>
</feature>
<dbReference type="SUPFAM" id="SSF53613">
    <property type="entry name" value="Ribokinase-like"/>
    <property type="match status" value="1"/>
</dbReference>
<evidence type="ECO:0000313" key="5">
    <source>
        <dbReference type="Proteomes" id="UP000590542"/>
    </source>
</evidence>
<dbReference type="Proteomes" id="UP000590542">
    <property type="component" value="Unassembled WGS sequence"/>
</dbReference>